<comment type="caution">
    <text evidence="3">The sequence shown here is derived from an EMBL/GenBank/DDBJ whole genome shotgun (WGS) entry which is preliminary data.</text>
</comment>
<feature type="domain" description="SPT2 homolog N-terminal" evidence="2">
    <location>
        <begin position="14"/>
        <end position="104"/>
    </location>
</feature>
<name>A0ABQ9JTU9_9CUCU</name>
<dbReference type="Pfam" id="PF22878">
    <property type="entry name" value="SPT2_N"/>
    <property type="match status" value="1"/>
</dbReference>
<feature type="compositionally biased region" description="Basic and acidic residues" evidence="1">
    <location>
        <begin position="321"/>
        <end position="336"/>
    </location>
</feature>
<dbReference type="EMBL" id="JAPWTJ010000190">
    <property type="protein sequence ID" value="KAJ8981327.1"/>
    <property type="molecule type" value="Genomic_DNA"/>
</dbReference>
<feature type="compositionally biased region" description="Basic and acidic residues" evidence="1">
    <location>
        <begin position="176"/>
        <end position="193"/>
    </location>
</feature>
<organism evidence="3 4">
    <name type="scientific">Molorchus minor</name>
    <dbReference type="NCBI Taxonomy" id="1323400"/>
    <lineage>
        <taxon>Eukaryota</taxon>
        <taxon>Metazoa</taxon>
        <taxon>Ecdysozoa</taxon>
        <taxon>Arthropoda</taxon>
        <taxon>Hexapoda</taxon>
        <taxon>Insecta</taxon>
        <taxon>Pterygota</taxon>
        <taxon>Neoptera</taxon>
        <taxon>Endopterygota</taxon>
        <taxon>Coleoptera</taxon>
        <taxon>Polyphaga</taxon>
        <taxon>Cucujiformia</taxon>
        <taxon>Chrysomeloidea</taxon>
        <taxon>Cerambycidae</taxon>
        <taxon>Lamiinae</taxon>
        <taxon>Monochamini</taxon>
        <taxon>Molorchus</taxon>
    </lineage>
</organism>
<feature type="compositionally biased region" description="Low complexity" evidence="1">
    <location>
        <begin position="398"/>
        <end position="418"/>
    </location>
</feature>
<evidence type="ECO:0000259" key="2">
    <source>
        <dbReference type="Pfam" id="PF22878"/>
    </source>
</evidence>
<protein>
    <recommendedName>
        <fullName evidence="2">SPT2 homolog N-terminal domain-containing protein</fullName>
    </recommendedName>
</protein>
<dbReference type="Proteomes" id="UP001162164">
    <property type="component" value="Unassembled WGS sequence"/>
</dbReference>
<feature type="compositionally biased region" description="Basic residues" evidence="1">
    <location>
        <begin position="194"/>
        <end position="203"/>
    </location>
</feature>
<dbReference type="InterPro" id="IPR054552">
    <property type="entry name" value="SPT2_N"/>
</dbReference>
<evidence type="ECO:0000313" key="3">
    <source>
        <dbReference type="EMBL" id="KAJ8981327.1"/>
    </source>
</evidence>
<evidence type="ECO:0000256" key="1">
    <source>
        <dbReference type="SAM" id="MobiDB-lite"/>
    </source>
</evidence>
<reference evidence="3" key="1">
    <citation type="journal article" date="2023" name="Insect Mol. Biol.">
        <title>Genome sequencing provides insights into the evolution of gene families encoding plant cell wall-degrading enzymes in longhorned beetles.</title>
        <authorList>
            <person name="Shin N.R."/>
            <person name="Okamura Y."/>
            <person name="Kirsch R."/>
            <person name="Pauchet Y."/>
        </authorList>
    </citation>
    <scope>NUCLEOTIDE SEQUENCE</scope>
    <source>
        <strain evidence="3">MMC_N1</strain>
    </source>
</reference>
<feature type="compositionally biased region" description="Pro residues" evidence="1">
    <location>
        <begin position="234"/>
        <end position="247"/>
    </location>
</feature>
<feature type="compositionally biased region" description="Basic and acidic residues" evidence="1">
    <location>
        <begin position="255"/>
        <end position="306"/>
    </location>
</feature>
<accession>A0ABQ9JTU9</accession>
<feature type="compositionally biased region" description="Basic and acidic residues" evidence="1">
    <location>
        <begin position="219"/>
        <end position="232"/>
    </location>
</feature>
<feature type="compositionally biased region" description="Basic residues" evidence="1">
    <location>
        <begin position="450"/>
        <end position="459"/>
    </location>
</feature>
<proteinExistence type="predicted"/>
<keyword evidence="4" id="KW-1185">Reference proteome</keyword>
<feature type="region of interest" description="Disordered" evidence="1">
    <location>
        <begin position="157"/>
        <end position="459"/>
    </location>
</feature>
<evidence type="ECO:0000313" key="4">
    <source>
        <dbReference type="Proteomes" id="UP001162164"/>
    </source>
</evidence>
<gene>
    <name evidence="3" type="ORF">NQ317_015460</name>
</gene>
<feature type="compositionally biased region" description="Basic and acidic residues" evidence="1">
    <location>
        <begin position="385"/>
        <end position="397"/>
    </location>
</feature>
<feature type="compositionally biased region" description="Polar residues" evidence="1">
    <location>
        <begin position="354"/>
        <end position="375"/>
    </location>
</feature>
<sequence length="459" mass="52547">MTCVLNNHLFGLEMDFGQLLHTAQRNGQQSKNGVRCYSTKFEPPKKEKKAAVELCNIKKFLEKKEIEEKRKAEEVKKKREELLSLRSQDKKATRRVNVMLKRTKSANQSVIKDAIDNVNTAVTLAGPMQPDEDDYGYVSQEASAFYNKMMEKYSKMPDEPKFNMTKKKVSTNLSGTKDRVRAALEKEKEEAMMPHKRKRKHKDGKKETEEDEEGISYEAPDRGDKDRGEEKYSAPPPPKKPRPPPPSLNFAELLKIAEKKQFEPIVIEKKEKDDEKLLTKRQKKEMEKERESLQRREARREAERRGLVPPEKNISSNRIPKIGEKSSKPDENDRIPKLNGQKPLKSGTDDRISKLNNTHPSAKPNSLSKPSTSASDIKKPPPKPLHLDRSDKFKSDGKPSNTPKPSKNPMPSSSNTKSNNRDQENVRQYSNVNGLKEGKPRPFNSIINSKPKRVSSKRR</sequence>